<protein>
    <submittedName>
        <fullName evidence="2">Jg18928 protein</fullName>
    </submittedName>
</protein>
<evidence type="ECO:0000313" key="3">
    <source>
        <dbReference type="Proteomes" id="UP000838756"/>
    </source>
</evidence>
<keyword evidence="3" id="KW-1185">Reference proteome</keyword>
<evidence type="ECO:0000256" key="1">
    <source>
        <dbReference type="SAM" id="MobiDB-lite"/>
    </source>
</evidence>
<feature type="compositionally biased region" description="Polar residues" evidence="1">
    <location>
        <begin position="10"/>
        <end position="22"/>
    </location>
</feature>
<proteinExistence type="predicted"/>
<organism evidence="2 3">
    <name type="scientific">Pararge aegeria aegeria</name>
    <dbReference type="NCBI Taxonomy" id="348720"/>
    <lineage>
        <taxon>Eukaryota</taxon>
        <taxon>Metazoa</taxon>
        <taxon>Ecdysozoa</taxon>
        <taxon>Arthropoda</taxon>
        <taxon>Hexapoda</taxon>
        <taxon>Insecta</taxon>
        <taxon>Pterygota</taxon>
        <taxon>Neoptera</taxon>
        <taxon>Endopterygota</taxon>
        <taxon>Lepidoptera</taxon>
        <taxon>Glossata</taxon>
        <taxon>Ditrysia</taxon>
        <taxon>Papilionoidea</taxon>
        <taxon>Nymphalidae</taxon>
        <taxon>Satyrinae</taxon>
        <taxon>Satyrini</taxon>
        <taxon>Parargina</taxon>
        <taxon>Pararge</taxon>
    </lineage>
</organism>
<name>A0A8S4QR65_9NEOP</name>
<dbReference type="AlphaFoldDB" id="A0A8S4QR65"/>
<feature type="region of interest" description="Disordered" evidence="1">
    <location>
        <begin position="1"/>
        <end position="22"/>
    </location>
</feature>
<comment type="caution">
    <text evidence="2">The sequence shown here is derived from an EMBL/GenBank/DDBJ whole genome shotgun (WGS) entry which is preliminary data.</text>
</comment>
<gene>
    <name evidence="2" type="primary">jg18928</name>
    <name evidence="2" type="ORF">PAEG_LOCUS5221</name>
</gene>
<reference evidence="2" key="1">
    <citation type="submission" date="2022-03" db="EMBL/GenBank/DDBJ databases">
        <authorList>
            <person name="Lindestad O."/>
        </authorList>
    </citation>
    <scope>NUCLEOTIDE SEQUENCE</scope>
</reference>
<sequence>MHSVKGRTGDPSQQIINSLHQTNAELKASNNGGFAHNHHAGDGLVIAVDLVAAQRTLLSVLRYIPLIASYDYDTREKRRGGDNSLF</sequence>
<accession>A0A8S4QR65</accession>
<evidence type="ECO:0000313" key="2">
    <source>
        <dbReference type="EMBL" id="CAH2217306.1"/>
    </source>
</evidence>
<dbReference type="EMBL" id="CAKXAJ010017973">
    <property type="protein sequence ID" value="CAH2217306.1"/>
    <property type="molecule type" value="Genomic_DNA"/>
</dbReference>
<dbReference type="Proteomes" id="UP000838756">
    <property type="component" value="Unassembled WGS sequence"/>
</dbReference>